<gene>
    <name evidence="8" type="ORF">FHX74_002661</name>
</gene>
<organism evidence="8 9">
    <name type="scientific">Microlunatus kandeliicorticis</name>
    <dbReference type="NCBI Taxonomy" id="1759536"/>
    <lineage>
        <taxon>Bacteria</taxon>
        <taxon>Bacillati</taxon>
        <taxon>Actinomycetota</taxon>
        <taxon>Actinomycetes</taxon>
        <taxon>Propionibacteriales</taxon>
        <taxon>Propionibacteriaceae</taxon>
        <taxon>Microlunatus</taxon>
    </lineage>
</organism>
<feature type="transmembrane region" description="Helical" evidence="6">
    <location>
        <begin position="110"/>
        <end position="128"/>
    </location>
</feature>
<evidence type="ECO:0000313" key="9">
    <source>
        <dbReference type="Proteomes" id="UP000523079"/>
    </source>
</evidence>
<feature type="transmembrane region" description="Helical" evidence="6">
    <location>
        <begin position="248"/>
        <end position="267"/>
    </location>
</feature>
<protein>
    <submittedName>
        <fullName evidence="8">EmrB/QacA subfamily drug resistance transporter</fullName>
    </submittedName>
</protein>
<dbReference type="Proteomes" id="UP000523079">
    <property type="component" value="Unassembled WGS sequence"/>
</dbReference>
<reference evidence="8 9" key="1">
    <citation type="submission" date="2020-07" db="EMBL/GenBank/DDBJ databases">
        <title>Sequencing the genomes of 1000 actinobacteria strains.</title>
        <authorList>
            <person name="Klenk H.-P."/>
        </authorList>
    </citation>
    <scope>NUCLEOTIDE SEQUENCE [LARGE SCALE GENOMIC DNA]</scope>
    <source>
        <strain evidence="8 9">DSM 100723</strain>
    </source>
</reference>
<dbReference type="RefSeq" id="WP_182560648.1">
    <property type="nucleotide sequence ID" value="NZ_JACGWT010000004.1"/>
</dbReference>
<evidence type="ECO:0000259" key="7">
    <source>
        <dbReference type="PROSITE" id="PS50850"/>
    </source>
</evidence>
<name>A0A7W3ITQ8_9ACTN</name>
<evidence type="ECO:0000256" key="1">
    <source>
        <dbReference type="ARBA" id="ARBA00004651"/>
    </source>
</evidence>
<feature type="region of interest" description="Disordered" evidence="5">
    <location>
        <begin position="1"/>
        <end position="34"/>
    </location>
</feature>
<dbReference type="InterPro" id="IPR020846">
    <property type="entry name" value="MFS_dom"/>
</dbReference>
<accession>A0A7W3ITQ8</accession>
<evidence type="ECO:0000256" key="5">
    <source>
        <dbReference type="SAM" id="MobiDB-lite"/>
    </source>
</evidence>
<sequence length="547" mass="55079">MTGTTVRATPGHSHPGRPQPGRSDPAIEHAGSQGTGLTGRPLVVVALALGAGLLLTELDQSVFAAALPTLVGELGELGQQLWVGTGYVLAGVVLMPVLGRLGDRLGRRPVFVAALLVFVLGSVAGALAPSMPVLIAARLVQGAGGGGLFVLVEAIVADVVPPAPRTLVLSGIGAVFAVAAVVGPVLGGWLTGSVGWRWAFWMNVPLGLAAAALAWRWLPSRRVALAGPPSDGSAPGASDPVGRPRLDLAGAGLLLVAVVAGTLLVVWGGRDGWTAPTTLGPAGLLVVAVVALVPVERRAADPVLPGRLFRRRGYLVAVLAGAVLAVAMFGVIGYLPTYLQLVHGLSPVASGLFLLTLVAGIGGATVLAGRVVSRTGRAAAFPVVGGTLVAVALAAGTRWRVQTDLVVVGACLLVLGVGIGCAWEVLVVLAQDAADRADVGAATAVNGFVRELGVLAGTALVGRLFTAGLVDRLGAIGGLPTELTPASVAGLDPELRARVVAAYHDAFVPTMTWLLPVVLAATVALLWLPRTRLSGRTGPGTAPEAAS</sequence>
<feature type="transmembrane region" description="Helical" evidence="6">
    <location>
        <begin position="405"/>
        <end position="429"/>
    </location>
</feature>
<feature type="transmembrane region" description="Helical" evidence="6">
    <location>
        <begin position="379"/>
        <end position="399"/>
    </location>
</feature>
<proteinExistence type="predicted"/>
<feature type="transmembrane region" description="Helical" evidence="6">
    <location>
        <begin position="140"/>
        <end position="160"/>
    </location>
</feature>
<dbReference type="InterPro" id="IPR011701">
    <property type="entry name" value="MFS"/>
</dbReference>
<dbReference type="Gene3D" id="1.20.1250.20">
    <property type="entry name" value="MFS general substrate transporter like domains"/>
    <property type="match status" value="1"/>
</dbReference>
<comment type="subcellular location">
    <subcellularLocation>
        <location evidence="1">Cell membrane</location>
        <topology evidence="1">Multi-pass membrane protein</topology>
    </subcellularLocation>
</comment>
<keyword evidence="2 6" id="KW-0812">Transmembrane</keyword>
<evidence type="ECO:0000256" key="2">
    <source>
        <dbReference type="ARBA" id="ARBA00022692"/>
    </source>
</evidence>
<dbReference type="SUPFAM" id="SSF103473">
    <property type="entry name" value="MFS general substrate transporter"/>
    <property type="match status" value="1"/>
</dbReference>
<dbReference type="InterPro" id="IPR036259">
    <property type="entry name" value="MFS_trans_sf"/>
</dbReference>
<dbReference type="Gene3D" id="1.20.1720.10">
    <property type="entry name" value="Multidrug resistance protein D"/>
    <property type="match status" value="1"/>
</dbReference>
<feature type="transmembrane region" description="Helical" evidence="6">
    <location>
        <begin position="198"/>
        <end position="218"/>
    </location>
</feature>
<keyword evidence="4 6" id="KW-0472">Membrane</keyword>
<dbReference type="PANTHER" id="PTHR23501:SF197">
    <property type="entry name" value="COMD"/>
    <property type="match status" value="1"/>
</dbReference>
<dbReference type="PROSITE" id="PS50850">
    <property type="entry name" value="MFS"/>
    <property type="match status" value="1"/>
</dbReference>
<feature type="transmembrane region" description="Helical" evidence="6">
    <location>
        <begin position="42"/>
        <end position="67"/>
    </location>
</feature>
<feature type="transmembrane region" description="Helical" evidence="6">
    <location>
        <begin position="167"/>
        <end position="186"/>
    </location>
</feature>
<comment type="caution">
    <text evidence="8">The sequence shown here is derived from an EMBL/GenBank/DDBJ whole genome shotgun (WGS) entry which is preliminary data.</text>
</comment>
<keyword evidence="9" id="KW-1185">Reference proteome</keyword>
<dbReference type="EMBL" id="JACGWT010000004">
    <property type="protein sequence ID" value="MBA8795033.1"/>
    <property type="molecule type" value="Genomic_DNA"/>
</dbReference>
<dbReference type="Pfam" id="PF07690">
    <property type="entry name" value="MFS_1"/>
    <property type="match status" value="2"/>
</dbReference>
<evidence type="ECO:0000313" key="8">
    <source>
        <dbReference type="EMBL" id="MBA8795033.1"/>
    </source>
</evidence>
<feature type="transmembrane region" description="Helical" evidence="6">
    <location>
        <begin position="79"/>
        <end position="98"/>
    </location>
</feature>
<dbReference type="PANTHER" id="PTHR23501">
    <property type="entry name" value="MAJOR FACILITATOR SUPERFAMILY"/>
    <property type="match status" value="1"/>
</dbReference>
<feature type="transmembrane region" description="Helical" evidence="6">
    <location>
        <begin position="506"/>
        <end position="528"/>
    </location>
</feature>
<dbReference type="AlphaFoldDB" id="A0A7W3ITQ8"/>
<dbReference type="GO" id="GO:0005886">
    <property type="term" value="C:plasma membrane"/>
    <property type="evidence" value="ECO:0007669"/>
    <property type="project" value="UniProtKB-SubCell"/>
</dbReference>
<feature type="transmembrane region" description="Helical" evidence="6">
    <location>
        <begin position="347"/>
        <end position="367"/>
    </location>
</feature>
<feature type="domain" description="Major facilitator superfamily (MFS) profile" evidence="7">
    <location>
        <begin position="45"/>
        <end position="532"/>
    </location>
</feature>
<evidence type="ECO:0000256" key="6">
    <source>
        <dbReference type="SAM" id="Phobius"/>
    </source>
</evidence>
<evidence type="ECO:0000256" key="3">
    <source>
        <dbReference type="ARBA" id="ARBA00022989"/>
    </source>
</evidence>
<keyword evidence="3 6" id="KW-1133">Transmembrane helix</keyword>
<dbReference type="GO" id="GO:0022857">
    <property type="term" value="F:transmembrane transporter activity"/>
    <property type="evidence" value="ECO:0007669"/>
    <property type="project" value="InterPro"/>
</dbReference>
<feature type="transmembrane region" description="Helical" evidence="6">
    <location>
        <begin position="273"/>
        <end position="293"/>
    </location>
</feature>
<evidence type="ECO:0000256" key="4">
    <source>
        <dbReference type="ARBA" id="ARBA00023136"/>
    </source>
</evidence>
<feature type="transmembrane region" description="Helical" evidence="6">
    <location>
        <begin position="314"/>
        <end position="335"/>
    </location>
</feature>